<proteinExistence type="inferred from homology"/>
<feature type="region of interest" description="Disordered" evidence="8">
    <location>
        <begin position="765"/>
        <end position="787"/>
    </location>
</feature>
<name>A0A7R9Z9K3_9STRA</name>
<protein>
    <recommendedName>
        <fullName evidence="7">Transmembrane 9 superfamily member</fullName>
    </recommendedName>
</protein>
<feature type="transmembrane region" description="Helical" evidence="7">
    <location>
        <begin position="573"/>
        <end position="596"/>
    </location>
</feature>
<dbReference type="PANTHER" id="PTHR10766">
    <property type="entry name" value="TRANSMEMBRANE 9 SUPERFAMILY PROTEIN"/>
    <property type="match status" value="1"/>
</dbReference>
<reference evidence="9" key="1">
    <citation type="submission" date="2021-01" db="EMBL/GenBank/DDBJ databases">
        <authorList>
            <person name="Corre E."/>
            <person name="Pelletier E."/>
            <person name="Niang G."/>
            <person name="Scheremetjew M."/>
            <person name="Finn R."/>
            <person name="Kale V."/>
            <person name="Holt S."/>
            <person name="Cochrane G."/>
            <person name="Meng A."/>
            <person name="Brown T."/>
            <person name="Cohen L."/>
        </authorList>
    </citation>
    <scope>NUCLEOTIDE SEQUENCE</scope>
    <source>
        <strain evidence="9">CCMP147</strain>
    </source>
</reference>
<dbReference type="GO" id="GO:0005737">
    <property type="term" value="C:cytoplasm"/>
    <property type="evidence" value="ECO:0007669"/>
    <property type="project" value="UniProtKB-ARBA"/>
</dbReference>
<keyword evidence="5 7" id="KW-1133">Transmembrane helix</keyword>
<sequence length="787" mass="88509">MTMGVAVAAAGPTMFGRCRRPAFVAAVVRRFLLLLLWLLFLTSPIKSSLTVNAALEETMRTFQKGEAIPLYVNAVTSTHTQLPRDFYRLPFCQPEAGPRMHSGQNLGQFIDGDFILTSPYQIEMLQEQYCQKLCQITLSNKQVDRLGHHIRQGYHNNWILDNLPSAVVGINLAGFKTKRYNGGFPLGFVAQDYGSPYVYNRVNIQVQYYDDTRAESEGGYRVVGFAVEPLSVEHAWKDGFEWDGMSEEGYDKTLATCPDSGEHLSQEGIERSQVLKPGTPVLFTYDVIWEWSEVKWSDRWGVYVTEDHLVPNQVHIYSIINSALIVLVFASVVALVIIGNSHKNDVPVVAGNDSNIVAQQDGEPTSAVSSTESDDEMLLQEQELEEKGLVVVNIDVFNAPQCAQMLLSLCCGMGAQLLSSLFVTVGCTAIFYDRYLGPAHRGHFVQFTLLSVALMGPVNGYVTSRFYKAFGGDENDWKGVAKVAALAFPGMTFAAFVFMNVVHWCLGSTKAVPLLGLLLILVMWLGISVPLVYAGAYAGFRQNAFQLSPPNCPRSILLGNILHRRFLNNMTRCSRCCIIVVALLLNSGSIMLALLWLLRRLLVQRKFWSPTWGGAVMLLIGGILSFGFLYVELFFIMTSLWMYQTYYSFGYLFLVLSIQTVKCAEVSILFDYYRLCSKECHSWWWQFSCGGAISFWIFISSFFNFARLGPSGLYVYLVYFSFMFWVSLSVYLMMGFVGLIASIYFNRIIFRIAKSRDDYRPLLSAEEEGGERNAMELSSPDEQPQQE</sequence>
<evidence type="ECO:0000256" key="2">
    <source>
        <dbReference type="ARBA" id="ARBA00005227"/>
    </source>
</evidence>
<evidence type="ECO:0000256" key="3">
    <source>
        <dbReference type="ARBA" id="ARBA00022692"/>
    </source>
</evidence>
<evidence type="ECO:0000256" key="4">
    <source>
        <dbReference type="ARBA" id="ARBA00022729"/>
    </source>
</evidence>
<organism evidence="9">
    <name type="scientific">Pseudictyota dubia</name>
    <dbReference type="NCBI Taxonomy" id="2749911"/>
    <lineage>
        <taxon>Eukaryota</taxon>
        <taxon>Sar</taxon>
        <taxon>Stramenopiles</taxon>
        <taxon>Ochrophyta</taxon>
        <taxon>Bacillariophyta</taxon>
        <taxon>Mediophyceae</taxon>
        <taxon>Biddulphiophycidae</taxon>
        <taxon>Eupodiscales</taxon>
        <taxon>Odontellaceae</taxon>
        <taxon>Pseudictyota</taxon>
    </lineage>
</organism>
<evidence type="ECO:0000256" key="5">
    <source>
        <dbReference type="ARBA" id="ARBA00022989"/>
    </source>
</evidence>
<feature type="transmembrane region" description="Helical" evidence="7">
    <location>
        <begin position="616"/>
        <end position="637"/>
    </location>
</feature>
<comment type="subcellular location">
    <subcellularLocation>
        <location evidence="1">Membrane</location>
        <topology evidence="1">Multi-pass membrane protein</topology>
    </subcellularLocation>
</comment>
<evidence type="ECO:0000256" key="6">
    <source>
        <dbReference type="ARBA" id="ARBA00023136"/>
    </source>
</evidence>
<gene>
    <name evidence="9" type="ORF">TDUB1175_LOCUS13271</name>
</gene>
<dbReference type="EMBL" id="HBED01026544">
    <property type="protein sequence ID" value="CAD8314482.1"/>
    <property type="molecule type" value="Transcribed_RNA"/>
</dbReference>
<dbReference type="AlphaFoldDB" id="A0A7R9Z9K3"/>
<accession>A0A7R9Z9K3</accession>
<feature type="transmembrane region" description="Helical" evidence="7">
    <location>
        <begin position="444"/>
        <end position="462"/>
    </location>
</feature>
<comment type="similarity">
    <text evidence="2 7">Belongs to the nonaspanin (TM9SF) (TC 9.A.2) family.</text>
</comment>
<dbReference type="GO" id="GO:0016020">
    <property type="term" value="C:membrane"/>
    <property type="evidence" value="ECO:0007669"/>
    <property type="project" value="UniProtKB-SubCell"/>
</dbReference>
<keyword evidence="6 7" id="KW-0472">Membrane</keyword>
<dbReference type="PANTHER" id="PTHR10766:SF111">
    <property type="entry name" value="TRANSMEMBRANE 9 SUPERFAMILY MEMBER 2"/>
    <property type="match status" value="1"/>
</dbReference>
<dbReference type="GO" id="GO:0072657">
    <property type="term" value="P:protein localization to membrane"/>
    <property type="evidence" value="ECO:0007669"/>
    <property type="project" value="TreeGrafter"/>
</dbReference>
<keyword evidence="4" id="KW-0732">Signal</keyword>
<keyword evidence="3 7" id="KW-0812">Transmembrane</keyword>
<dbReference type="Pfam" id="PF02990">
    <property type="entry name" value="EMP70"/>
    <property type="match status" value="1"/>
</dbReference>
<evidence type="ECO:0000256" key="7">
    <source>
        <dbReference type="RuleBase" id="RU363079"/>
    </source>
</evidence>
<feature type="transmembrane region" description="Helical" evidence="7">
    <location>
        <begin position="514"/>
        <end position="540"/>
    </location>
</feature>
<feature type="transmembrane region" description="Helical" evidence="7">
    <location>
        <begin position="406"/>
        <end position="432"/>
    </location>
</feature>
<feature type="transmembrane region" description="Helical" evidence="7">
    <location>
        <begin position="316"/>
        <end position="338"/>
    </location>
</feature>
<evidence type="ECO:0000256" key="8">
    <source>
        <dbReference type="SAM" id="MobiDB-lite"/>
    </source>
</evidence>
<feature type="transmembrane region" description="Helical" evidence="7">
    <location>
        <begin position="713"/>
        <end position="745"/>
    </location>
</feature>
<evidence type="ECO:0000313" key="9">
    <source>
        <dbReference type="EMBL" id="CAD8314482.1"/>
    </source>
</evidence>
<evidence type="ECO:0000256" key="1">
    <source>
        <dbReference type="ARBA" id="ARBA00004141"/>
    </source>
</evidence>
<feature type="transmembrane region" description="Helical" evidence="7">
    <location>
        <begin position="682"/>
        <end position="706"/>
    </location>
</feature>
<feature type="transmembrane region" description="Helical" evidence="7">
    <location>
        <begin position="649"/>
        <end position="670"/>
    </location>
</feature>
<dbReference type="InterPro" id="IPR004240">
    <property type="entry name" value="EMP70"/>
</dbReference>
<feature type="transmembrane region" description="Helical" evidence="7">
    <location>
        <begin position="483"/>
        <end position="502"/>
    </location>
</feature>